<evidence type="ECO:0000313" key="8">
    <source>
        <dbReference type="EMBL" id="SJZ71769.1"/>
    </source>
</evidence>
<reference evidence="8 9" key="1">
    <citation type="submission" date="2017-02" db="EMBL/GenBank/DDBJ databases">
        <authorList>
            <person name="Peterson S.W."/>
        </authorList>
    </citation>
    <scope>NUCLEOTIDE SEQUENCE [LARGE SCALE GENOMIC DNA]</scope>
    <source>
        <strain evidence="8 9">ATCC BAA-1030</strain>
    </source>
</reference>
<dbReference type="GO" id="GO:0050661">
    <property type="term" value="F:NADP binding"/>
    <property type="evidence" value="ECO:0007669"/>
    <property type="project" value="UniProtKB-UniRule"/>
</dbReference>
<gene>
    <name evidence="8" type="ORF">SAMN02745116_01245</name>
</gene>
<comment type="catalytic activity">
    <reaction evidence="6">
        <text>2 reduced [2Fe-2S]-[ferredoxin] + NADP(+) + H(+) = 2 oxidized [2Fe-2S]-[ferredoxin] + NADPH</text>
        <dbReference type="Rhea" id="RHEA:20125"/>
        <dbReference type="Rhea" id="RHEA-COMP:10000"/>
        <dbReference type="Rhea" id="RHEA-COMP:10001"/>
        <dbReference type="ChEBI" id="CHEBI:15378"/>
        <dbReference type="ChEBI" id="CHEBI:33737"/>
        <dbReference type="ChEBI" id="CHEBI:33738"/>
        <dbReference type="ChEBI" id="CHEBI:57783"/>
        <dbReference type="ChEBI" id="CHEBI:58349"/>
        <dbReference type="EC" id="1.18.1.2"/>
    </reaction>
</comment>
<dbReference type="OrthoDB" id="9806179at2"/>
<keyword evidence="4 6" id="KW-0521">NADP</keyword>
<comment type="caution">
    <text evidence="6">Lacks conserved residue(s) required for the propagation of feature annotation.</text>
</comment>
<dbReference type="STRING" id="263852.SAMN02745116_01245"/>
<name>A0A1T4MXI3_9ENTE</name>
<feature type="binding site" evidence="6">
    <location>
        <position position="87"/>
    </location>
    <ligand>
        <name>FAD</name>
        <dbReference type="ChEBI" id="CHEBI:57692"/>
    </ligand>
</feature>
<comment type="subunit">
    <text evidence="1 6">Homodimer.</text>
</comment>
<keyword evidence="9" id="KW-1185">Reference proteome</keyword>
<dbReference type="PRINTS" id="PR00368">
    <property type="entry name" value="FADPNR"/>
</dbReference>
<dbReference type="InterPro" id="IPR022890">
    <property type="entry name" value="Fd--NADP_Rdtase_type_2"/>
</dbReference>
<feature type="domain" description="FAD/NAD(P)-binding" evidence="7">
    <location>
        <begin position="5"/>
        <end position="296"/>
    </location>
</feature>
<feature type="binding site" evidence="6">
    <location>
        <position position="34"/>
    </location>
    <ligand>
        <name>FAD</name>
        <dbReference type="ChEBI" id="CHEBI:57692"/>
    </ligand>
</feature>
<dbReference type="HAMAP" id="MF_01685">
    <property type="entry name" value="FENR2"/>
    <property type="match status" value="1"/>
</dbReference>
<evidence type="ECO:0000256" key="6">
    <source>
        <dbReference type="HAMAP-Rule" id="MF_01685"/>
    </source>
</evidence>
<evidence type="ECO:0000256" key="4">
    <source>
        <dbReference type="ARBA" id="ARBA00022857"/>
    </source>
</evidence>
<dbReference type="PRINTS" id="PR00469">
    <property type="entry name" value="PNDRDTASEII"/>
</dbReference>
<organism evidence="8 9">
    <name type="scientific">Pilibacter termitis</name>
    <dbReference type="NCBI Taxonomy" id="263852"/>
    <lineage>
        <taxon>Bacteria</taxon>
        <taxon>Bacillati</taxon>
        <taxon>Bacillota</taxon>
        <taxon>Bacilli</taxon>
        <taxon>Lactobacillales</taxon>
        <taxon>Enterococcaceae</taxon>
        <taxon>Pilibacter</taxon>
    </lineage>
</organism>
<feature type="binding site" evidence="6">
    <location>
        <position position="47"/>
    </location>
    <ligand>
        <name>FAD</name>
        <dbReference type="ChEBI" id="CHEBI:57692"/>
    </ligand>
</feature>
<dbReference type="EMBL" id="FUXI01000012">
    <property type="protein sequence ID" value="SJZ71769.1"/>
    <property type="molecule type" value="Genomic_DNA"/>
</dbReference>
<dbReference type="SUPFAM" id="SSF51905">
    <property type="entry name" value="FAD/NAD(P)-binding domain"/>
    <property type="match status" value="1"/>
</dbReference>
<dbReference type="GO" id="GO:0050660">
    <property type="term" value="F:flavin adenine dinucleotide binding"/>
    <property type="evidence" value="ECO:0007669"/>
    <property type="project" value="UniProtKB-UniRule"/>
</dbReference>
<keyword evidence="3 6" id="KW-0274">FAD</keyword>
<evidence type="ECO:0000313" key="9">
    <source>
        <dbReference type="Proteomes" id="UP000190328"/>
    </source>
</evidence>
<dbReference type="InterPro" id="IPR036188">
    <property type="entry name" value="FAD/NAD-bd_sf"/>
</dbReference>
<dbReference type="EC" id="1.18.1.2" evidence="6"/>
<comment type="cofactor">
    <cofactor evidence="6">
        <name>FAD</name>
        <dbReference type="ChEBI" id="CHEBI:57692"/>
    </cofactor>
    <text evidence="6">Binds 1 FAD per subunit.</text>
</comment>
<proteinExistence type="inferred from homology"/>
<dbReference type="Gene3D" id="3.50.50.60">
    <property type="entry name" value="FAD/NAD(P)-binding domain"/>
    <property type="match status" value="2"/>
</dbReference>
<feature type="binding site" evidence="6">
    <location>
        <position position="281"/>
    </location>
    <ligand>
        <name>FAD</name>
        <dbReference type="ChEBI" id="CHEBI:57692"/>
    </ligand>
</feature>
<feature type="binding site" evidence="6">
    <location>
        <position position="42"/>
    </location>
    <ligand>
        <name>FAD</name>
        <dbReference type="ChEBI" id="CHEBI:57692"/>
    </ligand>
</feature>
<dbReference type="RefSeq" id="WP_078807179.1">
    <property type="nucleotide sequence ID" value="NZ_FUXI01000012.1"/>
</dbReference>
<evidence type="ECO:0000256" key="3">
    <source>
        <dbReference type="ARBA" id="ARBA00022827"/>
    </source>
</evidence>
<evidence type="ECO:0000256" key="5">
    <source>
        <dbReference type="ARBA" id="ARBA00023002"/>
    </source>
</evidence>
<dbReference type="GO" id="GO:0004324">
    <property type="term" value="F:ferredoxin-NADP+ reductase activity"/>
    <property type="evidence" value="ECO:0007669"/>
    <property type="project" value="UniProtKB-UniRule"/>
</dbReference>
<dbReference type="PANTHER" id="PTHR48105">
    <property type="entry name" value="THIOREDOXIN REDUCTASE 1-RELATED-RELATED"/>
    <property type="match status" value="1"/>
</dbReference>
<accession>A0A1T4MXI3</accession>
<dbReference type="Proteomes" id="UP000190328">
    <property type="component" value="Unassembled WGS sequence"/>
</dbReference>
<dbReference type="Pfam" id="PF07992">
    <property type="entry name" value="Pyr_redox_2"/>
    <property type="match status" value="1"/>
</dbReference>
<feature type="binding site" evidence="6">
    <location>
        <position position="120"/>
    </location>
    <ligand>
        <name>FAD</name>
        <dbReference type="ChEBI" id="CHEBI:57692"/>
    </ligand>
</feature>
<dbReference type="AlphaFoldDB" id="A0A1T4MXI3"/>
<evidence type="ECO:0000256" key="1">
    <source>
        <dbReference type="ARBA" id="ARBA00011738"/>
    </source>
</evidence>
<sequence length="326" mass="36675">MKEIYDITIIGAGPVGLYAAIYAGMRKAKTKVIESLSEVGGQLTTLYPEKYIYDVPGFPKVQARELIDHLVEQGKSFDTTFCLNEKVENLSKEGEIFCLKTNKETHYTKTVILAVGKGAFTPRKIGLENEEVFHQKNVHYHIKDMSQFHEKNVVIAGGGDSALDWALMLKDIAKSISVVHRREKFRAHEATVERVENSEIKLLTPFTISSLVTNEQFDGVEIMHTKTKEKEKIECDHLLIHYGFTSDISPIDEWDFTFERQKIKVAEDLSTDIKGIFAIGDIASYKGKIEQITIGFGEAPRAVCSALSIARPDEKLRPVQSSSLFE</sequence>
<dbReference type="InterPro" id="IPR050097">
    <property type="entry name" value="Ferredoxin-NADP_redctase_2"/>
</dbReference>
<evidence type="ECO:0000256" key="2">
    <source>
        <dbReference type="ARBA" id="ARBA00022630"/>
    </source>
</evidence>
<protein>
    <recommendedName>
        <fullName evidence="6">Ferredoxin--NADP reductase</fullName>
        <shortName evidence="6">FNR</shortName>
        <shortName evidence="6">Fd-NADP(+) reductase</shortName>
        <ecNumber evidence="6">1.18.1.2</ecNumber>
    </recommendedName>
</protein>
<feature type="binding site" evidence="6">
    <location>
        <position position="322"/>
    </location>
    <ligand>
        <name>FAD</name>
        <dbReference type="ChEBI" id="CHEBI:57692"/>
    </ligand>
</feature>
<dbReference type="InterPro" id="IPR023753">
    <property type="entry name" value="FAD/NAD-binding_dom"/>
</dbReference>
<keyword evidence="2 6" id="KW-0285">Flavoprotein</keyword>
<keyword evidence="5 6" id="KW-0560">Oxidoreductase</keyword>
<comment type="similarity">
    <text evidence="6">Belongs to the ferredoxin--NADP reductase type 2 family.</text>
</comment>
<evidence type="ECO:0000259" key="7">
    <source>
        <dbReference type="Pfam" id="PF07992"/>
    </source>
</evidence>